<evidence type="ECO:0000313" key="5">
    <source>
        <dbReference type="Proteomes" id="UP000009144"/>
    </source>
</evidence>
<dbReference type="PANTHER" id="PTHR34136:SF1">
    <property type="entry name" value="UDP-N-ACETYL-D-MANNOSAMINURONIC ACID TRANSFERASE"/>
    <property type="match status" value="1"/>
</dbReference>
<reference evidence="4 5" key="1">
    <citation type="journal article" date="2012" name="J. Bacteriol.">
        <title>Complete genome sequences of Methylophaga sp. strain JAM1 and Methylophaga sp. strain JAM7.</title>
        <authorList>
            <person name="Villeneuve C."/>
            <person name="Martineau C."/>
            <person name="Mauffrey F."/>
            <person name="Villemur R."/>
        </authorList>
    </citation>
    <scope>NUCLEOTIDE SEQUENCE [LARGE SCALE GENOMIC DNA]</scope>
    <source>
        <strain evidence="4 5">JAM1</strain>
    </source>
</reference>
<evidence type="ECO:0000256" key="2">
    <source>
        <dbReference type="ARBA" id="ARBA00022679"/>
    </source>
</evidence>
<dbReference type="KEGG" id="mej:Q7A_1441"/>
<dbReference type="Proteomes" id="UP000009144">
    <property type="component" value="Chromosome"/>
</dbReference>
<dbReference type="SUPFAM" id="SSF52091">
    <property type="entry name" value="SpoIIaa-like"/>
    <property type="match status" value="1"/>
</dbReference>
<dbReference type="eggNOG" id="COG1922">
    <property type="taxonomic scope" value="Bacteria"/>
</dbReference>
<dbReference type="PROSITE" id="PS50801">
    <property type="entry name" value="STAS"/>
    <property type="match status" value="1"/>
</dbReference>
<sequence length="367" mass="41978">MKKFHSPVWCVAGLPFHQMTIEQAVNYLYWSIEHKHRCFLSTPNLNFAATSQFDPDFYKSVIQSDLVVVDGISLLLTAKLLNIPIPERVAGSDIFARLSEQVLSPKIKVFFLGGEPGIAEKAHQQLNKSSQGMISCGFYDPGFVSVEEMSNDSIIEKINNSDPDFLVVALGAKKGQQWILRNQTKLNATVISHLGAVINFVAGHVKRAPEKWQRYGLEWLWRIRQEPKLLKRYFFDAITYSRLLLTQIIPLYWYSRYLTQKVTSHDYQTEVRFSQGEQLIVYLSGCVEGEYLDQLDEIFDDVLDKQVPDVIINVTDLKLIGADIVGRLLFLQGYLERQGRGLSLQGISEKLQRILRFSGVLNRFKLI</sequence>
<gene>
    <name evidence="4" type="ordered locus">Q7A_1441</name>
</gene>
<evidence type="ECO:0000259" key="3">
    <source>
        <dbReference type="PROSITE" id="PS50801"/>
    </source>
</evidence>
<keyword evidence="1 4" id="KW-0328">Glycosyltransferase</keyword>
<dbReference type="CDD" id="cd07043">
    <property type="entry name" value="STAS_anti-anti-sigma_factors"/>
    <property type="match status" value="1"/>
</dbReference>
<dbReference type="PANTHER" id="PTHR34136">
    <property type="match status" value="1"/>
</dbReference>
<organism evidence="4 5">
    <name type="scientific">Methylophaga nitratireducenticrescens</name>
    <dbReference type="NCBI Taxonomy" id="754476"/>
    <lineage>
        <taxon>Bacteria</taxon>
        <taxon>Pseudomonadati</taxon>
        <taxon>Pseudomonadota</taxon>
        <taxon>Gammaproteobacteria</taxon>
        <taxon>Thiotrichales</taxon>
        <taxon>Piscirickettsiaceae</taxon>
        <taxon>Methylophaga</taxon>
    </lineage>
</organism>
<dbReference type="NCBIfam" id="TIGR00696">
    <property type="entry name" value="wecG_tagA_cpsF"/>
    <property type="match status" value="1"/>
</dbReference>
<accession>I1XIQ2</accession>
<keyword evidence="5" id="KW-1185">Reference proteome</keyword>
<dbReference type="Gene3D" id="3.30.750.24">
    <property type="entry name" value="STAS domain"/>
    <property type="match status" value="1"/>
</dbReference>
<keyword evidence="2 4" id="KW-0808">Transferase</keyword>
<dbReference type="GO" id="GO:0047244">
    <property type="term" value="F:N-acetylglucosaminyldiphosphoundecaprenol N-acetyl-beta-D-mannosaminyltransferase activity"/>
    <property type="evidence" value="ECO:0007669"/>
    <property type="project" value="UniProtKB-EC"/>
</dbReference>
<dbReference type="EC" id="2.4.1.187" evidence="4"/>
<dbReference type="eggNOG" id="COG1366">
    <property type="taxonomic scope" value="Bacteria"/>
</dbReference>
<dbReference type="EMBL" id="CP003390">
    <property type="protein sequence ID" value="AFI84271.1"/>
    <property type="molecule type" value="Genomic_DNA"/>
</dbReference>
<dbReference type="InterPro" id="IPR004629">
    <property type="entry name" value="WecG_TagA_CpsF"/>
</dbReference>
<dbReference type="HOGENOM" id="CLU_041635_0_0_6"/>
<dbReference type="InterPro" id="IPR036513">
    <property type="entry name" value="STAS_dom_sf"/>
</dbReference>
<reference evidence="4 5" key="2">
    <citation type="journal article" date="2013" name="Int. J. Syst. Evol. Microbiol.">
        <title>Methylophaga nitratireducenticrescens sp. nov. and Methylophaga frappieri sp. nov., isolated from the biofilm of the methanol-fed denitrification system treating the seawater at the Montreal Biodome.</title>
        <authorList>
            <person name="Villeneuve C."/>
            <person name="Martineau C."/>
            <person name="Mauffrey F."/>
            <person name="Villemur R."/>
        </authorList>
    </citation>
    <scope>NUCLEOTIDE SEQUENCE [LARGE SCALE GENOMIC DNA]</scope>
    <source>
        <strain evidence="4 5">JAM1</strain>
    </source>
</reference>
<dbReference type="AlphaFoldDB" id="I1XIQ2"/>
<dbReference type="RefSeq" id="WP_014706644.1">
    <property type="nucleotide sequence ID" value="NC_017857.3"/>
</dbReference>
<dbReference type="InterPro" id="IPR002645">
    <property type="entry name" value="STAS_dom"/>
</dbReference>
<dbReference type="OrthoDB" id="9808602at2"/>
<dbReference type="PATRIC" id="fig|754476.3.peg.1425"/>
<evidence type="ECO:0000256" key="1">
    <source>
        <dbReference type="ARBA" id="ARBA00022676"/>
    </source>
</evidence>
<dbReference type="CDD" id="cd06533">
    <property type="entry name" value="Glyco_transf_WecG_TagA"/>
    <property type="match status" value="1"/>
</dbReference>
<dbReference type="Pfam" id="PF03808">
    <property type="entry name" value="Glyco_tran_WecG"/>
    <property type="match status" value="1"/>
</dbReference>
<evidence type="ECO:0000313" key="4">
    <source>
        <dbReference type="EMBL" id="AFI84271.1"/>
    </source>
</evidence>
<protein>
    <submittedName>
        <fullName evidence="4">N-acetylmannosaminyltransferase</fullName>
        <ecNumber evidence="4">2.4.1.187</ecNumber>
    </submittedName>
</protein>
<name>I1XIQ2_METNJ</name>
<proteinExistence type="predicted"/>
<dbReference type="STRING" id="754476.Q7A_1441"/>
<feature type="domain" description="STAS" evidence="3">
    <location>
        <begin position="279"/>
        <end position="367"/>
    </location>
</feature>